<dbReference type="EMBL" id="CP133621">
    <property type="protein sequence ID" value="WMV50477.1"/>
    <property type="molecule type" value="Genomic_DNA"/>
</dbReference>
<accession>A0AAF0ZSE8</accession>
<reference evidence="3" key="1">
    <citation type="submission" date="2023-08" db="EMBL/GenBank/DDBJ databases">
        <title>A de novo genome assembly of Solanum verrucosum Schlechtendal, a Mexican diploid species geographically isolated from the other diploid A-genome species in potato relatives.</title>
        <authorList>
            <person name="Hosaka K."/>
        </authorList>
    </citation>
    <scope>NUCLEOTIDE SEQUENCE</scope>
    <source>
        <tissue evidence="3">Young leaves</tissue>
    </source>
</reference>
<feature type="transmembrane region" description="Helical" evidence="2">
    <location>
        <begin position="13"/>
        <end position="34"/>
    </location>
</feature>
<keyword evidence="2" id="KW-0472">Membrane</keyword>
<organism evidence="3 4">
    <name type="scientific">Solanum verrucosum</name>
    <dbReference type="NCBI Taxonomy" id="315347"/>
    <lineage>
        <taxon>Eukaryota</taxon>
        <taxon>Viridiplantae</taxon>
        <taxon>Streptophyta</taxon>
        <taxon>Embryophyta</taxon>
        <taxon>Tracheophyta</taxon>
        <taxon>Spermatophyta</taxon>
        <taxon>Magnoliopsida</taxon>
        <taxon>eudicotyledons</taxon>
        <taxon>Gunneridae</taxon>
        <taxon>Pentapetalae</taxon>
        <taxon>asterids</taxon>
        <taxon>lamiids</taxon>
        <taxon>Solanales</taxon>
        <taxon>Solanaceae</taxon>
        <taxon>Solanoideae</taxon>
        <taxon>Solaneae</taxon>
        <taxon>Solanum</taxon>
    </lineage>
</organism>
<feature type="compositionally biased region" description="Basic and acidic residues" evidence="1">
    <location>
        <begin position="57"/>
        <end position="66"/>
    </location>
</feature>
<evidence type="ECO:0000256" key="2">
    <source>
        <dbReference type="SAM" id="Phobius"/>
    </source>
</evidence>
<sequence>MGKSYVGEDRGDAWLLLLLRGGFVGCWWAAAGAATRWSSRRLCRWNYIGDRVAAVRGERGEGEERQKRRGKEKRREGRGREGRRSPSGLAGAASREGRRIERAAALFFGEEEELIVLGFWGLWFRISFF</sequence>
<evidence type="ECO:0000313" key="3">
    <source>
        <dbReference type="EMBL" id="WMV50477.1"/>
    </source>
</evidence>
<protein>
    <submittedName>
        <fullName evidence="3">Uncharacterized protein</fullName>
    </submittedName>
</protein>
<dbReference type="Proteomes" id="UP001234989">
    <property type="component" value="Chromosome 10"/>
</dbReference>
<gene>
    <name evidence="3" type="ORF">MTR67_043862</name>
</gene>
<keyword evidence="2" id="KW-0812">Transmembrane</keyword>
<keyword evidence="2" id="KW-1133">Transmembrane helix</keyword>
<feature type="compositionally biased region" description="Basic and acidic residues" evidence="1">
    <location>
        <begin position="73"/>
        <end position="84"/>
    </location>
</feature>
<dbReference type="AlphaFoldDB" id="A0AAF0ZSE8"/>
<evidence type="ECO:0000313" key="4">
    <source>
        <dbReference type="Proteomes" id="UP001234989"/>
    </source>
</evidence>
<evidence type="ECO:0000256" key="1">
    <source>
        <dbReference type="SAM" id="MobiDB-lite"/>
    </source>
</evidence>
<proteinExistence type="predicted"/>
<name>A0AAF0ZSE8_SOLVR</name>
<keyword evidence="4" id="KW-1185">Reference proteome</keyword>
<feature type="region of interest" description="Disordered" evidence="1">
    <location>
        <begin position="57"/>
        <end position="96"/>
    </location>
</feature>